<sequence>MSLPYDSLLCKCGKTVSLGAIYQVANFQRHFQSKNCDYYLNKQPSINVFFSNSISENDEENRNDEGSNDERNRKRIAVRCQGLCDLEHINYVINSPASFGGGKRARSYRKTTFSRKVSRKNPFTRKKLNKKQLKEFERVLEAEATWQLKGNKRLDEALKALLELLKISNLRQFLAATNSKSDNAEFWIKVAQFGLSGTFSFAGLTVQRIRTDSIVVTNPDLSWHILRNYEKLERPNHIAGSTLPHSETTIAVLNDRNDAIATQVRDIASKIPIGKVAPMIVAMIPTKVLELMMLDLSLMHNQLLEMKHRRQTRRQNCITYFHSNTLMQIPVSGTLTDDLFVLGQLIIERALKCLQKSFISIQSYDTSMVESLIQQRVSYRDKISRAGIIDTNRERDSAAECTRVAFNEAMSLAKYIHIDNHEESSIPEFIAHIGKMTDDEEDNQHNELNGK</sequence>
<dbReference type="VEuPathDB" id="FungiDB:RhiirFUN_022524"/>
<name>U9STM6_RHIID</name>
<dbReference type="VEuPathDB" id="FungiDB:RhiirFUN_022525"/>
<gene>
    <name evidence="1" type="ORF">GLOINDRAFT_11616</name>
</gene>
<accession>U9STM6</accession>
<dbReference type="VEuPathDB" id="FungiDB:RhiirFUN_022526"/>
<dbReference type="EMBL" id="KI299645">
    <property type="protein sequence ID" value="ERZ97402.1"/>
    <property type="molecule type" value="Genomic_DNA"/>
</dbReference>
<reference evidence="1" key="1">
    <citation type="submission" date="2013-07" db="EMBL/GenBank/DDBJ databases">
        <title>The genome of an arbuscular mycorrhizal fungus provides insights into the evolution of the oldest plant symbiosis.</title>
        <authorList>
            <consortium name="DOE Joint Genome Institute"/>
            <person name="Tisserant E."/>
            <person name="Malbreil M."/>
            <person name="Kuo A."/>
            <person name="Kohler A."/>
            <person name="Symeonidi A."/>
            <person name="Balestrini R."/>
            <person name="Charron P."/>
            <person name="Duensing N."/>
            <person name="Frei-dit-Frey N."/>
            <person name="Gianinazzi-Pearson V."/>
            <person name="Gilbert B."/>
            <person name="Handa Y."/>
            <person name="Hijri M."/>
            <person name="Kaul R."/>
            <person name="Kawaguchi M."/>
            <person name="Krajinski F."/>
            <person name="Lammers P."/>
            <person name="Lapierre D."/>
            <person name="Masclaux F.G."/>
            <person name="Murat C."/>
            <person name="Morin E."/>
            <person name="Ndikumana S."/>
            <person name="Pagni M."/>
            <person name="Petitpierre D."/>
            <person name="Requena N."/>
            <person name="Rosikiewicz P."/>
            <person name="Riley R."/>
            <person name="Saito K."/>
            <person name="San Clemente H."/>
            <person name="Shapiro H."/>
            <person name="van Tuinen D."/>
            <person name="Becard G."/>
            <person name="Bonfante P."/>
            <person name="Paszkowski U."/>
            <person name="Shachar-Hill Y."/>
            <person name="Young J.P."/>
            <person name="Sanders I.R."/>
            <person name="Henrissat B."/>
            <person name="Rensing S.A."/>
            <person name="Grigoriev I.V."/>
            <person name="Corradi N."/>
            <person name="Roux C."/>
            <person name="Martin F."/>
        </authorList>
    </citation>
    <scope>NUCLEOTIDE SEQUENCE</scope>
    <source>
        <strain evidence="1">DAOM 197198</strain>
    </source>
</reference>
<proteinExistence type="predicted"/>
<dbReference type="HOGENOM" id="CLU_607128_0_0_1"/>
<protein>
    <submittedName>
        <fullName evidence="1">Uncharacterized protein</fullName>
    </submittedName>
</protein>
<evidence type="ECO:0000313" key="1">
    <source>
        <dbReference type="EMBL" id="ERZ97402.1"/>
    </source>
</evidence>
<dbReference type="AlphaFoldDB" id="U9STM6"/>
<organism evidence="1">
    <name type="scientific">Rhizophagus irregularis (strain DAOM 181602 / DAOM 197198 / MUCL 43194)</name>
    <name type="common">Arbuscular mycorrhizal fungus</name>
    <name type="synonym">Glomus intraradices</name>
    <dbReference type="NCBI Taxonomy" id="747089"/>
    <lineage>
        <taxon>Eukaryota</taxon>
        <taxon>Fungi</taxon>
        <taxon>Fungi incertae sedis</taxon>
        <taxon>Mucoromycota</taxon>
        <taxon>Glomeromycotina</taxon>
        <taxon>Glomeromycetes</taxon>
        <taxon>Glomerales</taxon>
        <taxon>Glomeraceae</taxon>
        <taxon>Rhizophagus</taxon>
    </lineage>
</organism>